<reference evidence="10" key="1">
    <citation type="submission" date="2019-08" db="EMBL/GenBank/DDBJ databases">
        <title>Genomic characterization of a novel candidate phylum (ARYD3) from a high temperature, high salinity tertiary oil reservoir in north central Oklahoma, USA.</title>
        <authorList>
            <person name="Youssef N.H."/>
            <person name="Yadav A."/>
            <person name="Elshahed M.S."/>
        </authorList>
    </citation>
    <scope>NUCLEOTIDE SEQUENCE [LARGE SCALE GENOMIC DNA]</scope>
    <source>
        <strain evidence="10">ARYD3</strain>
    </source>
</reference>
<evidence type="ECO:0000313" key="10">
    <source>
        <dbReference type="EMBL" id="TYB31768.1"/>
    </source>
</evidence>
<dbReference type="PANTHER" id="PTHR30447:SF0">
    <property type="entry name" value="FRUCTOSE-1,6-BISPHOSPHATASE 1 CLASS 2-RELATED"/>
    <property type="match status" value="1"/>
</dbReference>
<dbReference type="GO" id="GO:0046872">
    <property type="term" value="F:metal ion binding"/>
    <property type="evidence" value="ECO:0007669"/>
    <property type="project" value="UniProtKB-KW"/>
</dbReference>
<dbReference type="Proteomes" id="UP000324143">
    <property type="component" value="Unassembled WGS sequence"/>
</dbReference>
<dbReference type="NCBIfam" id="TIGR00330">
    <property type="entry name" value="glpX"/>
    <property type="match status" value="1"/>
</dbReference>
<dbReference type="CDD" id="cd01516">
    <property type="entry name" value="FBPase_glpX"/>
    <property type="match status" value="1"/>
</dbReference>
<feature type="binding site" evidence="8">
    <location>
        <position position="225"/>
    </location>
    <ligand>
        <name>Mn(2+)</name>
        <dbReference type="ChEBI" id="CHEBI:29035"/>
        <label>2</label>
    </ligand>
</feature>
<evidence type="ECO:0000256" key="6">
    <source>
        <dbReference type="ARBA" id="ARBA00023277"/>
    </source>
</evidence>
<evidence type="ECO:0000256" key="5">
    <source>
        <dbReference type="ARBA" id="ARBA00023211"/>
    </source>
</evidence>
<evidence type="ECO:0000256" key="7">
    <source>
        <dbReference type="PIRNR" id="PIRNR004532"/>
    </source>
</evidence>
<feature type="binding site" evidence="9">
    <location>
        <position position="222"/>
    </location>
    <ligand>
        <name>substrate</name>
    </ligand>
</feature>
<sequence length="345" mass="37977">MDKYNKLARLTTERNLALEVVRLTEAAALATYPHIGKGNKNKADKAATEAMRKSFAKIYISGTVVIGEGELDNAPMLYNGEEVGRWGEHDPEVDIAVDPLEGTKLCAKNRPNAITCLAMTDGNFLRAPDMYMYKIVVGPGAKGSIDLSKDVKENLINIAEAKNKPINDLNLILLERKRNKYIVEAARELDCKITYISDGDIAASLYAVLDNSPMDVYMGIGGAPEGVITASAVKSVEGDMQARLAFDFSKGNKAHIDLEKLKVRAKNMGINDFEKIYNLDELVTGNTFFAASGVTDGELLRGVRQKPGGFQVESLVMRSRTGTIRWLQSQYNLDKRVDYSSILED</sequence>
<keyword evidence="6 7" id="KW-0119">Carbohydrate metabolism</keyword>
<comment type="similarity">
    <text evidence="2 7">Belongs to the FBPase class 2 family.</text>
</comment>
<feature type="binding site" evidence="9">
    <location>
        <begin position="101"/>
        <end position="103"/>
    </location>
    <ligand>
        <name>substrate</name>
    </ligand>
</feature>
<dbReference type="AlphaFoldDB" id="A0A5D0MKM7"/>
<name>A0A5D0MKM7_9BACT</name>
<dbReference type="SUPFAM" id="SSF56655">
    <property type="entry name" value="Carbohydrate phosphatase"/>
    <property type="match status" value="1"/>
</dbReference>
<evidence type="ECO:0000256" key="8">
    <source>
        <dbReference type="PIRSR" id="PIRSR004532-1"/>
    </source>
</evidence>
<keyword evidence="11" id="KW-1185">Reference proteome</keyword>
<dbReference type="Gene3D" id="3.40.190.90">
    <property type="match status" value="1"/>
</dbReference>
<feature type="binding site" evidence="9">
    <location>
        <begin position="176"/>
        <end position="178"/>
    </location>
    <ligand>
        <name>substrate</name>
    </ligand>
</feature>
<dbReference type="GO" id="GO:0006094">
    <property type="term" value="P:gluconeogenesis"/>
    <property type="evidence" value="ECO:0007669"/>
    <property type="project" value="InterPro"/>
</dbReference>
<feature type="binding site" evidence="8">
    <location>
        <position position="101"/>
    </location>
    <ligand>
        <name>Mn(2+)</name>
        <dbReference type="ChEBI" id="CHEBI:29035"/>
        <label>2</label>
    </ligand>
</feature>
<evidence type="ECO:0000256" key="2">
    <source>
        <dbReference type="ARBA" id="ARBA00008989"/>
    </source>
</evidence>
<evidence type="ECO:0000256" key="4">
    <source>
        <dbReference type="ARBA" id="ARBA00022801"/>
    </source>
</evidence>
<dbReference type="EMBL" id="VSIX01000029">
    <property type="protein sequence ID" value="TYB31768.1"/>
    <property type="molecule type" value="Genomic_DNA"/>
</dbReference>
<dbReference type="GO" id="GO:0006071">
    <property type="term" value="P:glycerol metabolic process"/>
    <property type="evidence" value="ECO:0007669"/>
    <property type="project" value="InterPro"/>
</dbReference>
<proteinExistence type="inferred from homology"/>
<keyword evidence="4 10" id="KW-0378">Hydrolase</keyword>
<protein>
    <recommendedName>
        <fullName evidence="7">Fructose-1,6-bisphosphatase</fullName>
    </recommendedName>
</protein>
<evidence type="ECO:0000256" key="3">
    <source>
        <dbReference type="ARBA" id="ARBA00022723"/>
    </source>
</evidence>
<feature type="binding site" evidence="8">
    <location>
        <position position="98"/>
    </location>
    <ligand>
        <name>Mn(2+)</name>
        <dbReference type="ChEBI" id="CHEBI:29035"/>
        <label>2</label>
    </ligand>
</feature>
<gene>
    <name evidence="10" type="primary">glpX</name>
    <name evidence="10" type="ORF">FXF47_02540</name>
</gene>
<feature type="binding site" evidence="9">
    <location>
        <begin position="198"/>
        <end position="200"/>
    </location>
    <ligand>
        <name>substrate</name>
    </ligand>
</feature>
<comment type="cofactor">
    <cofactor evidence="8">
        <name>Mn(2+)</name>
        <dbReference type="ChEBI" id="CHEBI:29035"/>
    </cofactor>
</comment>
<keyword evidence="3 8" id="KW-0479">Metal-binding</keyword>
<feature type="binding site" evidence="9">
    <location>
        <position position="131"/>
    </location>
    <ligand>
        <name>substrate</name>
    </ligand>
</feature>
<comment type="catalytic activity">
    <reaction evidence="1">
        <text>beta-D-fructose 1,6-bisphosphate + H2O = beta-D-fructose 6-phosphate + phosphate</text>
        <dbReference type="Rhea" id="RHEA:11064"/>
        <dbReference type="ChEBI" id="CHEBI:15377"/>
        <dbReference type="ChEBI" id="CHEBI:32966"/>
        <dbReference type="ChEBI" id="CHEBI:43474"/>
        <dbReference type="ChEBI" id="CHEBI:57634"/>
        <dbReference type="EC" id="3.1.3.11"/>
    </reaction>
</comment>
<feature type="binding site" evidence="8">
    <location>
        <position position="68"/>
    </location>
    <ligand>
        <name>Mn(2+)</name>
        <dbReference type="ChEBI" id="CHEBI:29035"/>
        <label>1</label>
    </ligand>
</feature>
<comment type="caution">
    <text evidence="10">The sequence shown here is derived from an EMBL/GenBank/DDBJ whole genome shotgun (WGS) entry which is preliminary data.</text>
</comment>
<evidence type="ECO:0000256" key="1">
    <source>
        <dbReference type="ARBA" id="ARBA00001273"/>
    </source>
</evidence>
<dbReference type="GO" id="GO:0005829">
    <property type="term" value="C:cytosol"/>
    <property type="evidence" value="ECO:0007669"/>
    <property type="project" value="TreeGrafter"/>
</dbReference>
<accession>A0A5D0MKM7</accession>
<dbReference type="GO" id="GO:0042132">
    <property type="term" value="F:fructose 1,6-bisphosphate 1-phosphatase activity"/>
    <property type="evidence" value="ECO:0007669"/>
    <property type="project" value="UniProtKB-EC"/>
</dbReference>
<evidence type="ECO:0000313" key="11">
    <source>
        <dbReference type="Proteomes" id="UP000324143"/>
    </source>
</evidence>
<dbReference type="Pfam" id="PF03320">
    <property type="entry name" value="FBPase_glpX"/>
    <property type="match status" value="1"/>
</dbReference>
<organism evidence="10 11">
    <name type="scientific">Candidatus Mcinerneyibacterium aminivorans</name>
    <dbReference type="NCBI Taxonomy" id="2703815"/>
    <lineage>
        <taxon>Bacteria</taxon>
        <taxon>Candidatus Macinerneyibacteriota</taxon>
        <taxon>Candidatus Mcinerneyibacteria</taxon>
        <taxon>Candidatus Mcinerneyibacteriales</taxon>
        <taxon>Candidatus Mcinerneyibacteriaceae</taxon>
        <taxon>Candidatus Mcinerneyibacterium</taxon>
    </lineage>
</organism>
<dbReference type="Gene3D" id="3.30.540.10">
    <property type="entry name" value="Fructose-1,6-Bisphosphatase, subunit A, domain 1"/>
    <property type="match status" value="1"/>
</dbReference>
<keyword evidence="5 8" id="KW-0464">Manganese</keyword>
<feature type="binding site" evidence="8">
    <location>
        <position position="44"/>
    </location>
    <ligand>
        <name>Mn(2+)</name>
        <dbReference type="ChEBI" id="CHEBI:29035"/>
        <label>1</label>
    </ligand>
</feature>
<evidence type="ECO:0000256" key="9">
    <source>
        <dbReference type="PIRSR" id="PIRSR004532-2"/>
    </source>
</evidence>
<dbReference type="PIRSF" id="PIRSF004532">
    <property type="entry name" value="GlpX"/>
    <property type="match status" value="1"/>
</dbReference>
<dbReference type="PANTHER" id="PTHR30447">
    <property type="entry name" value="FRUCTOSE-1,6-BISPHOSPHATASE CLASS 2"/>
    <property type="match status" value="1"/>
</dbReference>
<dbReference type="GO" id="GO:0030388">
    <property type="term" value="P:fructose 1,6-bisphosphate metabolic process"/>
    <property type="evidence" value="ECO:0007669"/>
    <property type="project" value="TreeGrafter"/>
</dbReference>
<dbReference type="InterPro" id="IPR004464">
    <property type="entry name" value="FBPase_class-2/SBPase"/>
</dbReference>